<comment type="caution">
    <text evidence="1">The sequence shown here is derived from an EMBL/GenBank/DDBJ whole genome shotgun (WGS) entry which is preliminary data.</text>
</comment>
<name>A0A9P1DI28_9DINO</name>
<dbReference type="Proteomes" id="UP001152797">
    <property type="component" value="Unassembled WGS sequence"/>
</dbReference>
<evidence type="ECO:0000313" key="1">
    <source>
        <dbReference type="EMBL" id="CAI4010779.1"/>
    </source>
</evidence>
<evidence type="ECO:0000313" key="3">
    <source>
        <dbReference type="Proteomes" id="UP001152797"/>
    </source>
</evidence>
<reference evidence="1" key="1">
    <citation type="submission" date="2022-10" db="EMBL/GenBank/DDBJ databases">
        <authorList>
            <person name="Chen Y."/>
            <person name="Dougan E. K."/>
            <person name="Chan C."/>
            <person name="Rhodes N."/>
            <person name="Thang M."/>
        </authorList>
    </citation>
    <scope>NUCLEOTIDE SEQUENCE</scope>
</reference>
<gene>
    <name evidence="1" type="ORF">C1SCF055_LOCUS36013</name>
</gene>
<organism evidence="1">
    <name type="scientific">Cladocopium goreaui</name>
    <dbReference type="NCBI Taxonomy" id="2562237"/>
    <lineage>
        <taxon>Eukaryota</taxon>
        <taxon>Sar</taxon>
        <taxon>Alveolata</taxon>
        <taxon>Dinophyceae</taxon>
        <taxon>Suessiales</taxon>
        <taxon>Symbiodiniaceae</taxon>
        <taxon>Cladocopium</taxon>
    </lineage>
</organism>
<dbReference type="OrthoDB" id="428354at2759"/>
<accession>A0A9P1DI28</accession>
<sequence length="428" mass="47461">MGDEMLVDSEEGLKALIHDCRPQEQYTFLMEALCNEMPNDVKTKAISLLKAAILGIKAEKRYMYLSSCLPTLLKRCTACDHGLDHFVERLEALKELALIFPQASKELDTEDDEEKARKKMQGKVMQSMVSAFLLKLLQKAFPLLMPVTALDLESATVASEQRGKLKLLHGSGFRESHVTCLCNLAQAAARSSPRAMLALLEEMDLGDPQGDGGGDLEISPLSLAIFVLMAEQVPQKMFPYVLPLCISKLRRVNVLMRSCYVLLCNAEVTPNVVNLGDLAGGLEDPQVLPQASPSPCYAQRALLVFAASATLFSGATLAALKSSTCRWHPKLLFRKVLDGLTSTDDVEHKARGMLFQKCSLAMRAFDWTPRSELYLEIIKGSRVDAVIGSVVTLFKDDWWSEVTKTQKESELLELRLQLLKARCCGKPY</sequence>
<dbReference type="EMBL" id="CAMXCT010004913">
    <property type="protein sequence ID" value="CAI4010779.1"/>
    <property type="molecule type" value="Genomic_DNA"/>
</dbReference>
<dbReference type="EMBL" id="CAMXCT020004913">
    <property type="protein sequence ID" value="CAL1164154.1"/>
    <property type="molecule type" value="Genomic_DNA"/>
</dbReference>
<reference evidence="2" key="2">
    <citation type="submission" date="2024-04" db="EMBL/GenBank/DDBJ databases">
        <authorList>
            <person name="Chen Y."/>
            <person name="Shah S."/>
            <person name="Dougan E. K."/>
            <person name="Thang M."/>
            <person name="Chan C."/>
        </authorList>
    </citation>
    <scope>NUCLEOTIDE SEQUENCE [LARGE SCALE GENOMIC DNA]</scope>
</reference>
<dbReference type="EMBL" id="CAMXCT030004913">
    <property type="protein sequence ID" value="CAL4798091.1"/>
    <property type="molecule type" value="Genomic_DNA"/>
</dbReference>
<protein>
    <submittedName>
        <fullName evidence="1">Uncharacterized protein</fullName>
    </submittedName>
</protein>
<evidence type="ECO:0000313" key="2">
    <source>
        <dbReference type="EMBL" id="CAL1164154.1"/>
    </source>
</evidence>
<dbReference type="AlphaFoldDB" id="A0A9P1DI28"/>
<keyword evidence="3" id="KW-1185">Reference proteome</keyword>
<proteinExistence type="predicted"/>